<organism evidence="3 4">
    <name type="scientific">Arboricoccus pini</name>
    <dbReference type="NCBI Taxonomy" id="1963835"/>
    <lineage>
        <taxon>Bacteria</taxon>
        <taxon>Pseudomonadati</taxon>
        <taxon>Pseudomonadota</taxon>
        <taxon>Alphaproteobacteria</taxon>
        <taxon>Geminicoccales</taxon>
        <taxon>Geminicoccaceae</taxon>
        <taxon>Arboricoccus</taxon>
    </lineage>
</organism>
<dbReference type="CDD" id="cd05288">
    <property type="entry name" value="PGDH"/>
    <property type="match status" value="1"/>
</dbReference>
<dbReference type="SMART" id="SM00829">
    <property type="entry name" value="PKS_ER"/>
    <property type="match status" value="1"/>
</dbReference>
<dbReference type="AlphaFoldDB" id="A0A212R498"/>
<dbReference type="GO" id="GO:0016628">
    <property type="term" value="F:oxidoreductase activity, acting on the CH-CH group of donors, NAD or NADP as acceptor"/>
    <property type="evidence" value="ECO:0007669"/>
    <property type="project" value="InterPro"/>
</dbReference>
<protein>
    <recommendedName>
        <fullName evidence="2">Enoyl reductase (ER) domain-containing protein</fullName>
    </recommendedName>
</protein>
<keyword evidence="4" id="KW-1185">Reference proteome</keyword>
<dbReference type="InterPro" id="IPR041694">
    <property type="entry name" value="ADH_N_2"/>
</dbReference>
<proteinExistence type="predicted"/>
<dbReference type="Pfam" id="PF00107">
    <property type="entry name" value="ADH_zinc_N"/>
    <property type="match status" value="1"/>
</dbReference>
<dbReference type="InterPro" id="IPR020843">
    <property type="entry name" value="ER"/>
</dbReference>
<evidence type="ECO:0000313" key="3">
    <source>
        <dbReference type="EMBL" id="SNB66848.1"/>
    </source>
</evidence>
<dbReference type="Gene3D" id="3.40.50.720">
    <property type="entry name" value="NAD(P)-binding Rossmann-like Domain"/>
    <property type="match status" value="1"/>
</dbReference>
<dbReference type="PANTHER" id="PTHR43205:SF7">
    <property type="entry name" value="PROSTAGLANDIN REDUCTASE 1"/>
    <property type="match status" value="1"/>
</dbReference>
<dbReference type="EMBL" id="FYEH01000005">
    <property type="protein sequence ID" value="SNB66848.1"/>
    <property type="molecule type" value="Genomic_DNA"/>
</dbReference>
<evidence type="ECO:0000313" key="4">
    <source>
        <dbReference type="Proteomes" id="UP000197065"/>
    </source>
</evidence>
<keyword evidence="1" id="KW-0560">Oxidoreductase</keyword>
<dbReference type="OrthoDB" id="9805663at2"/>
<gene>
    <name evidence="3" type="ORF">SAMN07250955_105202</name>
</gene>
<evidence type="ECO:0000256" key="1">
    <source>
        <dbReference type="ARBA" id="ARBA00023002"/>
    </source>
</evidence>
<evidence type="ECO:0000259" key="2">
    <source>
        <dbReference type="SMART" id="SM00829"/>
    </source>
</evidence>
<dbReference type="RefSeq" id="WP_088561206.1">
    <property type="nucleotide sequence ID" value="NZ_FYEH01000005.1"/>
</dbReference>
<dbReference type="SUPFAM" id="SSF51735">
    <property type="entry name" value="NAD(P)-binding Rossmann-fold domains"/>
    <property type="match status" value="1"/>
</dbReference>
<reference evidence="3 4" key="1">
    <citation type="submission" date="2017-06" db="EMBL/GenBank/DDBJ databases">
        <authorList>
            <person name="Kim H.J."/>
            <person name="Triplett B.A."/>
        </authorList>
    </citation>
    <scope>NUCLEOTIDE SEQUENCE [LARGE SCALE GENOMIC DNA]</scope>
    <source>
        <strain evidence="3 4">B29T1</strain>
    </source>
</reference>
<dbReference type="InterPro" id="IPR045010">
    <property type="entry name" value="MDR_fam"/>
</dbReference>
<dbReference type="Gene3D" id="3.90.180.10">
    <property type="entry name" value="Medium-chain alcohol dehydrogenases, catalytic domain"/>
    <property type="match status" value="1"/>
</dbReference>
<dbReference type="SUPFAM" id="SSF50129">
    <property type="entry name" value="GroES-like"/>
    <property type="match status" value="2"/>
</dbReference>
<feature type="domain" description="Enoyl reductase (ER)" evidence="2">
    <location>
        <begin position="17"/>
        <end position="334"/>
    </location>
</feature>
<dbReference type="Pfam" id="PF16884">
    <property type="entry name" value="ADH_N_2"/>
    <property type="match status" value="1"/>
</dbReference>
<accession>A0A212R498</accession>
<name>A0A212R498_9PROT</name>
<sequence>MLHADRIVLAERPKGQPTPAAFRLEEFELPEPAAGEVLVRTLYLSLDPYMRTRMNDAPSYAAPVALGEVMTGETVGVVERDRSGRFKPGDIVRCYSGWQSAFVAAAAQLSLVDQALGPVSTALGVLGMPGLTAYAALEAIAKPQAGETIVIGAAAGPVGALAGQLARLRGLHTVGIAGGADKCRYVTSELGFNVCLDRRQDDMASQLGEACPNGVDIYMELTGGQVLEAVLPLMNLHGRIPVIGIIAWYNASGRPEGADQLPDFMRQVLYKRLHVEGMIVSDLAELRPAFEREVSARLKAGEIVYKEDIVEGLANAPDAFIGLLEGRNFGKLLVKI</sequence>
<dbReference type="FunFam" id="3.40.50.720:FF:000121">
    <property type="entry name" value="Prostaglandin reductase 2"/>
    <property type="match status" value="1"/>
</dbReference>
<dbReference type="Proteomes" id="UP000197065">
    <property type="component" value="Unassembled WGS sequence"/>
</dbReference>
<dbReference type="PANTHER" id="PTHR43205">
    <property type="entry name" value="PROSTAGLANDIN REDUCTASE"/>
    <property type="match status" value="1"/>
</dbReference>
<dbReference type="InterPro" id="IPR036291">
    <property type="entry name" value="NAD(P)-bd_dom_sf"/>
</dbReference>
<dbReference type="InterPro" id="IPR011032">
    <property type="entry name" value="GroES-like_sf"/>
</dbReference>
<dbReference type="InterPro" id="IPR013149">
    <property type="entry name" value="ADH-like_C"/>
</dbReference>